<keyword evidence="2" id="KW-1185">Reference proteome</keyword>
<dbReference type="AlphaFoldDB" id="A0AA91SS43"/>
<evidence type="ECO:0000313" key="1">
    <source>
        <dbReference type="EMBL" id="OSC34291.1"/>
    </source>
</evidence>
<evidence type="ECO:0000313" key="2">
    <source>
        <dbReference type="Proteomes" id="UP000193577"/>
    </source>
</evidence>
<dbReference type="Proteomes" id="UP000193577">
    <property type="component" value="Unassembled WGS sequence"/>
</dbReference>
<reference evidence="1 2" key="1">
    <citation type="submission" date="2017-04" db="EMBL/GenBank/DDBJ databases">
        <title>The new phylogeny of genus Mycobacterium.</title>
        <authorList>
            <person name="Tortoli E."/>
            <person name="Trovato A."/>
            <person name="Cirillo D.M."/>
        </authorList>
    </citation>
    <scope>NUCLEOTIDE SEQUENCE [LARGE SCALE GENOMIC DNA]</scope>
    <source>
        <strain evidence="1 2">KCTC 19819</strain>
    </source>
</reference>
<name>A0AA91SS43_9MYCO</name>
<protein>
    <recommendedName>
        <fullName evidence="3">DUF3298 domain-containing protein</fullName>
    </recommendedName>
</protein>
<gene>
    <name evidence="1" type="ORF">B8W67_07005</name>
</gene>
<dbReference type="EMBL" id="NCXO01000011">
    <property type="protein sequence ID" value="OSC34291.1"/>
    <property type="molecule type" value="Genomic_DNA"/>
</dbReference>
<evidence type="ECO:0008006" key="3">
    <source>
        <dbReference type="Google" id="ProtNLM"/>
    </source>
</evidence>
<organism evidence="1 2">
    <name type="scientific">Mycolicibacillus koreensis</name>
    <dbReference type="NCBI Taxonomy" id="1069220"/>
    <lineage>
        <taxon>Bacteria</taxon>
        <taxon>Bacillati</taxon>
        <taxon>Actinomycetota</taxon>
        <taxon>Actinomycetes</taxon>
        <taxon>Mycobacteriales</taxon>
        <taxon>Mycobacteriaceae</taxon>
        <taxon>Mycolicibacillus</taxon>
    </lineage>
</organism>
<sequence length="258" mass="27550">MLAVVIGTVVSPAVAPAGASAEAFCGELGADFDGSRCSTVVTSQRNATRLIWLDLPGAQLDDPTAGPPLRNYYHRLMNGWRDSAASTPRESSAFATYQLYSGPGAVQSVIVHETIEPFGLQANNAFRSFVFDMAQGRRLLLADLFRPGVDPMTVIPPSTVATLPAALDVAAPPHAPGTYPFTVEEFTPGPNGPGYTGEYRSFAMTGEDLIFFLPDAPMLREDPSPHDRLVWSMDGGTVELHVPLAGLADSLRPEYGGR</sequence>
<proteinExistence type="predicted"/>
<accession>A0AA91SS43</accession>
<comment type="caution">
    <text evidence="1">The sequence shown here is derived from an EMBL/GenBank/DDBJ whole genome shotgun (WGS) entry which is preliminary data.</text>
</comment>